<evidence type="ECO:0000313" key="1">
    <source>
        <dbReference type="EMBL" id="DAF98106.1"/>
    </source>
</evidence>
<sequence>MSGPETLWIFSTRHRAHGGGYALARAYTRAPAREGSMHLYPLWDKGYRCFFAPKKLTVRRMVTLLYWY</sequence>
<name>A0A8S5UUN3_9CAUD</name>
<organism evidence="1">
    <name type="scientific">Podoviridae sp. ctIpM11</name>
    <dbReference type="NCBI Taxonomy" id="2825240"/>
    <lineage>
        <taxon>Viruses</taxon>
        <taxon>Duplodnaviria</taxon>
        <taxon>Heunggongvirae</taxon>
        <taxon>Uroviricota</taxon>
        <taxon>Caudoviricetes</taxon>
    </lineage>
</organism>
<accession>A0A8S5UUN3</accession>
<proteinExistence type="predicted"/>
<dbReference type="EMBL" id="BK016142">
    <property type="protein sequence ID" value="DAF98106.1"/>
    <property type="molecule type" value="Genomic_DNA"/>
</dbReference>
<protein>
    <submittedName>
        <fullName evidence="1">Uncharacterized protein</fullName>
    </submittedName>
</protein>
<reference evidence="1" key="1">
    <citation type="journal article" date="2021" name="Proc. Natl. Acad. Sci. U.S.A.">
        <title>A Catalog of Tens of Thousands of Viruses from Human Metagenomes Reveals Hidden Associations with Chronic Diseases.</title>
        <authorList>
            <person name="Tisza M.J."/>
            <person name="Buck C.B."/>
        </authorList>
    </citation>
    <scope>NUCLEOTIDE SEQUENCE</scope>
    <source>
        <strain evidence="1">CtIpM11</strain>
    </source>
</reference>